<dbReference type="AlphaFoldDB" id="A0AAD9Q357"/>
<reference evidence="2" key="1">
    <citation type="journal article" date="2023" name="G3 (Bethesda)">
        <title>Whole genome assembly and annotation of the endangered Caribbean coral Acropora cervicornis.</title>
        <authorList>
            <person name="Selwyn J.D."/>
            <person name="Vollmer S.V."/>
        </authorList>
    </citation>
    <scope>NUCLEOTIDE SEQUENCE</scope>
    <source>
        <strain evidence="2">K2</strain>
    </source>
</reference>
<evidence type="ECO:0000256" key="1">
    <source>
        <dbReference type="SAM" id="MobiDB-lite"/>
    </source>
</evidence>
<comment type="caution">
    <text evidence="2">The sequence shown here is derived from an EMBL/GenBank/DDBJ whole genome shotgun (WGS) entry which is preliminary data.</text>
</comment>
<evidence type="ECO:0000313" key="2">
    <source>
        <dbReference type="EMBL" id="KAK2553811.1"/>
    </source>
</evidence>
<organism evidence="2 3">
    <name type="scientific">Acropora cervicornis</name>
    <name type="common">Staghorn coral</name>
    <dbReference type="NCBI Taxonomy" id="6130"/>
    <lineage>
        <taxon>Eukaryota</taxon>
        <taxon>Metazoa</taxon>
        <taxon>Cnidaria</taxon>
        <taxon>Anthozoa</taxon>
        <taxon>Hexacorallia</taxon>
        <taxon>Scleractinia</taxon>
        <taxon>Astrocoeniina</taxon>
        <taxon>Acroporidae</taxon>
        <taxon>Acropora</taxon>
    </lineage>
</organism>
<name>A0AAD9Q357_ACRCE</name>
<protein>
    <submittedName>
        <fullName evidence="2">Uncharacterized protein</fullName>
    </submittedName>
</protein>
<reference evidence="2" key="2">
    <citation type="journal article" date="2023" name="Science">
        <title>Genomic signatures of disease resistance in endangered staghorn corals.</title>
        <authorList>
            <person name="Vollmer S.V."/>
            <person name="Selwyn J.D."/>
            <person name="Despard B.A."/>
            <person name="Roesel C.L."/>
        </authorList>
    </citation>
    <scope>NUCLEOTIDE SEQUENCE</scope>
    <source>
        <strain evidence="2">K2</strain>
    </source>
</reference>
<sequence length="157" mass="17676">MKGGKMDNERGIKENSDPSALNFRSRPLTASSGIKNGVRFFTTAMSALDRIECLLEEIEQTKSLVHQMITEFSVIGPGPVKIPTRLISDGRCACKKKHSAEKKESKETGCDAPRIDLPRRIHEFLKANSLMQFNTLQAKVHCYFETMELLFALNVKM</sequence>
<accession>A0AAD9Q357</accession>
<dbReference type="EMBL" id="JARQWQ010000074">
    <property type="protein sequence ID" value="KAK2553811.1"/>
    <property type="molecule type" value="Genomic_DNA"/>
</dbReference>
<dbReference type="Proteomes" id="UP001249851">
    <property type="component" value="Unassembled WGS sequence"/>
</dbReference>
<evidence type="ECO:0000313" key="3">
    <source>
        <dbReference type="Proteomes" id="UP001249851"/>
    </source>
</evidence>
<gene>
    <name evidence="2" type="ORF">P5673_024794</name>
</gene>
<keyword evidence="3" id="KW-1185">Reference proteome</keyword>
<feature type="region of interest" description="Disordered" evidence="1">
    <location>
        <begin position="1"/>
        <end position="25"/>
    </location>
</feature>
<proteinExistence type="predicted"/>
<feature type="compositionally biased region" description="Basic and acidic residues" evidence="1">
    <location>
        <begin position="1"/>
        <end position="16"/>
    </location>
</feature>